<name>A0AAX2MF40_CHRVL</name>
<dbReference type="AlphaFoldDB" id="A0AAX2MF40"/>
<reference evidence="1 2" key="1">
    <citation type="submission" date="2018-06" db="EMBL/GenBank/DDBJ databases">
        <authorList>
            <consortium name="Pathogen Informatics"/>
            <person name="Doyle S."/>
        </authorList>
    </citation>
    <scope>NUCLEOTIDE SEQUENCE [LARGE SCALE GENOMIC DNA]</scope>
    <source>
        <strain evidence="1 2">NCTC8684</strain>
    </source>
</reference>
<protein>
    <submittedName>
        <fullName evidence="1">Uncharacterized protein</fullName>
    </submittedName>
</protein>
<dbReference type="RefSeq" id="WP_115648556.1">
    <property type="nucleotide sequence ID" value="NZ_UFVO01000002.1"/>
</dbReference>
<proteinExistence type="predicted"/>
<organism evidence="1 2">
    <name type="scientific">Chromobacterium violaceum</name>
    <dbReference type="NCBI Taxonomy" id="536"/>
    <lineage>
        <taxon>Bacteria</taxon>
        <taxon>Pseudomonadati</taxon>
        <taxon>Pseudomonadota</taxon>
        <taxon>Betaproteobacteria</taxon>
        <taxon>Neisseriales</taxon>
        <taxon>Chromobacteriaceae</taxon>
        <taxon>Chromobacterium</taxon>
    </lineage>
</organism>
<dbReference type="EMBL" id="UIGR01000002">
    <property type="protein sequence ID" value="SUY93010.1"/>
    <property type="molecule type" value="Genomic_DNA"/>
</dbReference>
<accession>A0AAX2MF40</accession>
<gene>
    <name evidence="1" type="ORF">NCTC8684_04140</name>
</gene>
<comment type="caution">
    <text evidence="1">The sequence shown here is derived from an EMBL/GenBank/DDBJ whole genome shotgun (WGS) entry which is preliminary data.</text>
</comment>
<evidence type="ECO:0000313" key="1">
    <source>
        <dbReference type="EMBL" id="SUY93010.1"/>
    </source>
</evidence>
<sequence length="515" mass="53656">MANLQEKITWEPGIYQLETSDPVLAGPDGVDNVQAKQLANRTAYLKKQIDDLVSGALVAEFADRLKMPRNIAMTGDGNWNVMFDGSGNASAAMTLRDSGVAPGSYGMVTVDGKGRVTAGRQMTGDDVPAHDWNKISTGKPSTLAGYGIADGASKTDLQNAVNGLVSGAPANLNTLQELAAAVNNDPKYSATVDGKLAGKADKATTLVGYGIADGASKSDLQNAVNGLVSGAPANLNTLQELAAAVNNDPKYSATVDGKLAGKADKATTLAGYGIADAASKTDLKTAVDGVMTLMPPNLIQNSHMTQLNENGVPIGFSVLGNGAAIKAVHPFTKGYEGPYIDQRPATASNSPADASETAPYWYGVHNMGPRSGRGGLADGWGGLTNGRIMKITAPNVPRTQGFRSVFFGAKLPVSTSVVYFSAWFYIARGSIGLGTEAGFTGPKMTFNAGVVILDKKTTDAAQDGWYRYSGLIGISPATTLGQQQFCLAIGEGDIEAYMALPYLAVPFNQNFMVSC</sequence>
<dbReference type="Proteomes" id="UP000254029">
    <property type="component" value="Unassembled WGS sequence"/>
</dbReference>
<evidence type="ECO:0000313" key="2">
    <source>
        <dbReference type="Proteomes" id="UP000254029"/>
    </source>
</evidence>